<name>A0AAD7H1U4_MYCRO</name>
<feature type="transmembrane region" description="Helical" evidence="1">
    <location>
        <begin position="239"/>
        <end position="258"/>
    </location>
</feature>
<gene>
    <name evidence="3" type="ORF">B0H17DRAFT_1324180</name>
</gene>
<sequence>MSDASEIQIGVNTSEYLNSVAFSKLPSPAAFISFLTRTTALLFYDYLLTFEWETSRYWGAKITWPVFLFFVNRYATLLGNIPVVIQYFWTAEITPEKALVMVIIRTPECIRIESYHRYFLVVTQLLIGVILVVRTYALYERSKRVLAFMLAVSAVGIGLGLWTIFFTPNPTSAHGPDNDVGLIIGCTYGLSANQSVSLIITWSAMLVFDCMIFSLTLYRAITRRESGFRLLNMLLRDGSIYFGVMVLSNTANILTYVVGTESLLKDYTRGVVTTFTNIICSIMISRLMLNLRDPALATRESTEDDDELGEFTTYMTFNGQPEPPQNP</sequence>
<feature type="transmembrane region" description="Helical" evidence="1">
    <location>
        <begin position="115"/>
        <end position="133"/>
    </location>
</feature>
<feature type="transmembrane region" description="Helical" evidence="1">
    <location>
        <begin position="145"/>
        <end position="165"/>
    </location>
</feature>
<dbReference type="Pfam" id="PF20151">
    <property type="entry name" value="DUF6533"/>
    <property type="match status" value="1"/>
</dbReference>
<dbReference type="Proteomes" id="UP001221757">
    <property type="component" value="Unassembled WGS sequence"/>
</dbReference>
<evidence type="ECO:0000259" key="2">
    <source>
        <dbReference type="Pfam" id="PF20151"/>
    </source>
</evidence>
<keyword evidence="1" id="KW-1133">Transmembrane helix</keyword>
<protein>
    <recommendedName>
        <fullName evidence="2">DUF6533 domain-containing protein</fullName>
    </recommendedName>
</protein>
<feature type="transmembrane region" description="Helical" evidence="1">
    <location>
        <begin position="62"/>
        <end position="89"/>
    </location>
</feature>
<comment type="caution">
    <text evidence="3">The sequence shown here is derived from an EMBL/GenBank/DDBJ whole genome shotgun (WGS) entry which is preliminary data.</text>
</comment>
<evidence type="ECO:0000256" key="1">
    <source>
        <dbReference type="SAM" id="Phobius"/>
    </source>
</evidence>
<feature type="transmembrane region" description="Helical" evidence="1">
    <location>
        <begin position="29"/>
        <end position="50"/>
    </location>
</feature>
<keyword evidence="4" id="KW-1185">Reference proteome</keyword>
<dbReference type="EMBL" id="JARKIE010000001">
    <property type="protein sequence ID" value="KAJ7710381.1"/>
    <property type="molecule type" value="Genomic_DNA"/>
</dbReference>
<keyword evidence="1" id="KW-0472">Membrane</keyword>
<evidence type="ECO:0000313" key="3">
    <source>
        <dbReference type="EMBL" id="KAJ7710381.1"/>
    </source>
</evidence>
<accession>A0AAD7H1U4</accession>
<keyword evidence="1" id="KW-0812">Transmembrane</keyword>
<organism evidence="3 4">
    <name type="scientific">Mycena rosella</name>
    <name type="common">Pink bonnet</name>
    <name type="synonym">Agaricus rosellus</name>
    <dbReference type="NCBI Taxonomy" id="1033263"/>
    <lineage>
        <taxon>Eukaryota</taxon>
        <taxon>Fungi</taxon>
        <taxon>Dikarya</taxon>
        <taxon>Basidiomycota</taxon>
        <taxon>Agaricomycotina</taxon>
        <taxon>Agaricomycetes</taxon>
        <taxon>Agaricomycetidae</taxon>
        <taxon>Agaricales</taxon>
        <taxon>Marasmiineae</taxon>
        <taxon>Mycenaceae</taxon>
        <taxon>Mycena</taxon>
    </lineage>
</organism>
<feature type="transmembrane region" description="Helical" evidence="1">
    <location>
        <begin position="270"/>
        <end position="289"/>
    </location>
</feature>
<evidence type="ECO:0000313" key="4">
    <source>
        <dbReference type="Proteomes" id="UP001221757"/>
    </source>
</evidence>
<dbReference type="InterPro" id="IPR045340">
    <property type="entry name" value="DUF6533"/>
</dbReference>
<feature type="transmembrane region" description="Helical" evidence="1">
    <location>
        <begin position="199"/>
        <end position="218"/>
    </location>
</feature>
<feature type="domain" description="DUF6533" evidence="2">
    <location>
        <begin position="39"/>
        <end position="78"/>
    </location>
</feature>
<reference evidence="3" key="1">
    <citation type="submission" date="2023-03" db="EMBL/GenBank/DDBJ databases">
        <title>Massive genome expansion in bonnet fungi (Mycena s.s.) driven by repeated elements and novel gene families across ecological guilds.</title>
        <authorList>
            <consortium name="Lawrence Berkeley National Laboratory"/>
            <person name="Harder C.B."/>
            <person name="Miyauchi S."/>
            <person name="Viragh M."/>
            <person name="Kuo A."/>
            <person name="Thoen E."/>
            <person name="Andreopoulos B."/>
            <person name="Lu D."/>
            <person name="Skrede I."/>
            <person name="Drula E."/>
            <person name="Henrissat B."/>
            <person name="Morin E."/>
            <person name="Kohler A."/>
            <person name="Barry K."/>
            <person name="LaButti K."/>
            <person name="Morin E."/>
            <person name="Salamov A."/>
            <person name="Lipzen A."/>
            <person name="Mereny Z."/>
            <person name="Hegedus B."/>
            <person name="Baldrian P."/>
            <person name="Stursova M."/>
            <person name="Weitz H."/>
            <person name="Taylor A."/>
            <person name="Grigoriev I.V."/>
            <person name="Nagy L.G."/>
            <person name="Martin F."/>
            <person name="Kauserud H."/>
        </authorList>
    </citation>
    <scope>NUCLEOTIDE SEQUENCE</scope>
    <source>
        <strain evidence="3">CBHHK067</strain>
    </source>
</reference>
<dbReference type="AlphaFoldDB" id="A0AAD7H1U4"/>
<proteinExistence type="predicted"/>